<evidence type="ECO:0000313" key="3">
    <source>
        <dbReference type="Proteomes" id="UP000820818"/>
    </source>
</evidence>
<feature type="compositionally biased region" description="Basic and acidic residues" evidence="1">
    <location>
        <begin position="187"/>
        <end position="208"/>
    </location>
</feature>
<feature type="region of interest" description="Disordered" evidence="1">
    <location>
        <begin position="64"/>
        <end position="117"/>
    </location>
</feature>
<reference evidence="2 3" key="1">
    <citation type="submission" date="2022-05" db="EMBL/GenBank/DDBJ databases">
        <title>A multi-omics perspective on studying reproductive biology in Daphnia sinensis.</title>
        <authorList>
            <person name="Jia J."/>
        </authorList>
    </citation>
    <scope>NUCLEOTIDE SEQUENCE [LARGE SCALE GENOMIC DNA]</scope>
    <source>
        <strain evidence="2 3">WSL</strain>
    </source>
</reference>
<organism evidence="2 3">
    <name type="scientific">Daphnia sinensis</name>
    <dbReference type="NCBI Taxonomy" id="1820382"/>
    <lineage>
        <taxon>Eukaryota</taxon>
        <taxon>Metazoa</taxon>
        <taxon>Ecdysozoa</taxon>
        <taxon>Arthropoda</taxon>
        <taxon>Crustacea</taxon>
        <taxon>Branchiopoda</taxon>
        <taxon>Diplostraca</taxon>
        <taxon>Cladocera</taxon>
        <taxon>Anomopoda</taxon>
        <taxon>Daphniidae</taxon>
        <taxon>Daphnia</taxon>
        <taxon>Daphnia similis group</taxon>
    </lineage>
</organism>
<dbReference type="Proteomes" id="UP000820818">
    <property type="component" value="Linkage Group LG9"/>
</dbReference>
<evidence type="ECO:0000256" key="1">
    <source>
        <dbReference type="SAM" id="MobiDB-lite"/>
    </source>
</evidence>
<keyword evidence="3" id="KW-1185">Reference proteome</keyword>
<sequence>MALKICWIPYRRLLFVAVEDANTTTSPPTSPTKLPVCVVLGSSPERAAVRLRHTFSLGLTDRVKLRSSGGSPTSGSDDLPAKNSTHTLSPEIARKRFSIGSGGKRTSAASKLDSPTDIQEEAFELPAITTTTPGGHTRYDSAHSVGRVGEPAARCRAFQEDTDSLQSGQKNQPKHISQQQQHMKTCTKMEEENNELRNKEKGKMESDL</sequence>
<proteinExistence type="predicted"/>
<protein>
    <submittedName>
        <fullName evidence="2">Uncharacterized protein</fullName>
    </submittedName>
</protein>
<accession>A0AAD5PQS6</accession>
<dbReference type="EMBL" id="WJBH02000009">
    <property type="protein sequence ID" value="KAI9553469.1"/>
    <property type="molecule type" value="Genomic_DNA"/>
</dbReference>
<name>A0AAD5PQS6_9CRUS</name>
<evidence type="ECO:0000313" key="2">
    <source>
        <dbReference type="EMBL" id="KAI9553469.1"/>
    </source>
</evidence>
<feature type="region of interest" description="Disordered" evidence="1">
    <location>
        <begin position="159"/>
        <end position="208"/>
    </location>
</feature>
<feature type="compositionally biased region" description="Polar residues" evidence="1">
    <location>
        <begin position="164"/>
        <end position="184"/>
    </location>
</feature>
<feature type="compositionally biased region" description="Low complexity" evidence="1">
    <location>
        <begin position="67"/>
        <end position="76"/>
    </location>
</feature>
<dbReference type="AlphaFoldDB" id="A0AAD5PQS6"/>
<comment type="caution">
    <text evidence="2">The sequence shown here is derived from an EMBL/GenBank/DDBJ whole genome shotgun (WGS) entry which is preliminary data.</text>
</comment>
<gene>
    <name evidence="2" type="ORF">GHT06_021379</name>
</gene>